<name>A0A843TGK3_COLES</name>
<feature type="compositionally biased region" description="Basic residues" evidence="2">
    <location>
        <begin position="119"/>
        <end position="131"/>
    </location>
</feature>
<reference evidence="3" key="1">
    <citation type="submission" date="2017-07" db="EMBL/GenBank/DDBJ databases">
        <title>Taro Niue Genome Assembly and Annotation.</title>
        <authorList>
            <person name="Atibalentja N."/>
            <person name="Keating K."/>
            <person name="Fields C.J."/>
        </authorList>
    </citation>
    <scope>NUCLEOTIDE SEQUENCE</scope>
    <source>
        <strain evidence="3">Niue_2</strain>
        <tissue evidence="3">Leaf</tissue>
    </source>
</reference>
<evidence type="ECO:0000256" key="2">
    <source>
        <dbReference type="SAM" id="MobiDB-lite"/>
    </source>
</evidence>
<feature type="region of interest" description="Disordered" evidence="2">
    <location>
        <begin position="439"/>
        <end position="467"/>
    </location>
</feature>
<dbReference type="Proteomes" id="UP000652761">
    <property type="component" value="Unassembled WGS sequence"/>
</dbReference>
<organism evidence="3 4">
    <name type="scientific">Colocasia esculenta</name>
    <name type="common">Wild taro</name>
    <name type="synonym">Arum esculentum</name>
    <dbReference type="NCBI Taxonomy" id="4460"/>
    <lineage>
        <taxon>Eukaryota</taxon>
        <taxon>Viridiplantae</taxon>
        <taxon>Streptophyta</taxon>
        <taxon>Embryophyta</taxon>
        <taxon>Tracheophyta</taxon>
        <taxon>Spermatophyta</taxon>
        <taxon>Magnoliopsida</taxon>
        <taxon>Liliopsida</taxon>
        <taxon>Araceae</taxon>
        <taxon>Aroideae</taxon>
        <taxon>Colocasieae</taxon>
        <taxon>Colocasia</taxon>
    </lineage>
</organism>
<protein>
    <submittedName>
        <fullName evidence="3">Uncharacterized protein</fullName>
    </submittedName>
</protein>
<feature type="compositionally biased region" description="Low complexity" evidence="2">
    <location>
        <begin position="239"/>
        <end position="264"/>
    </location>
</feature>
<dbReference type="EMBL" id="NMUH01000033">
    <property type="protein sequence ID" value="MQL69277.1"/>
    <property type="molecule type" value="Genomic_DNA"/>
</dbReference>
<gene>
    <name evidence="3" type="ORF">Taro_001560</name>
</gene>
<evidence type="ECO:0000313" key="3">
    <source>
        <dbReference type="EMBL" id="MQL69277.1"/>
    </source>
</evidence>
<evidence type="ECO:0000256" key="1">
    <source>
        <dbReference type="SAM" id="Coils"/>
    </source>
</evidence>
<evidence type="ECO:0000313" key="4">
    <source>
        <dbReference type="Proteomes" id="UP000652761"/>
    </source>
</evidence>
<keyword evidence="1" id="KW-0175">Coiled coil</keyword>
<dbReference type="AlphaFoldDB" id="A0A843TGK3"/>
<feature type="region of interest" description="Disordered" evidence="2">
    <location>
        <begin position="105"/>
        <end position="270"/>
    </location>
</feature>
<feature type="compositionally biased region" description="Basic and acidic residues" evidence="2">
    <location>
        <begin position="109"/>
        <end position="118"/>
    </location>
</feature>
<feature type="region of interest" description="Disordered" evidence="2">
    <location>
        <begin position="488"/>
        <end position="517"/>
    </location>
</feature>
<feature type="compositionally biased region" description="Low complexity" evidence="2">
    <location>
        <begin position="439"/>
        <end position="455"/>
    </location>
</feature>
<feature type="compositionally biased region" description="Acidic residues" evidence="2">
    <location>
        <begin position="138"/>
        <end position="160"/>
    </location>
</feature>
<accession>A0A843TGK3</accession>
<comment type="caution">
    <text evidence="3">The sequence shown here is derived from an EMBL/GenBank/DDBJ whole genome shotgun (WGS) entry which is preliminary data.</text>
</comment>
<proteinExistence type="predicted"/>
<sequence>MAVGQPAKEGLHKGVTQEAGRSTCFGLVSTQQQLSSCGAIIYYKGSVDTPHDGVDTMFQALSQNMKNWSTSVDTRPGQIDTRGRSQRILFTGLFSQVDTRCRCNKPRHMKGECPENKKEKHKKFHKFKKPKAMVATWSDEDSGEKEEEEKSSSSDSEEICFMENSSDGKAPRRGARSRATARPIPADDAPPSERRTKRRHDPAEQPGPSSASSLSAKRGRTSSGRGRGSAYPRRKILDSSPEVSEQSSSSSSESSQPSKPTPSKALSAGKTILKPRAVDLDDRELNASFPEVINFFKFQSWQPFISEFRIIYPRLVQEFYQHLECTDDGYKSKVKGIEIDLPTDIAATLFKISDEGANYHNFEFNLHEAYAILTGLQADETDLKQTPVTKFNTNTFPPVLRLTHHILTTIITPQGGGRDKLTYIQRRGPAVVEAPVVQEDQPPVQEDQPPAQEDQPQVHEDQPPVNEDQPHVAVEVDVPIIAQLSPQLQPSSSLNPETEIPSFSPQPPVHASTSFGGPSVPPELYTFLNDKFDALNTSIQTMSENFELRIQRLENTVSAKFIEQKAASDHATQRFNRLIGTLADASVELKEHQEELETVLKGILANSQADVFNTKETLSQISKTRLSFAHLVDDLESMKNLSAHIDEEMSDLKKEFKILNRHGTIIYYKGSVDTPHDGVDTMFQALSQNMKNWSTSVDTRAGQADTRGRSQRILFTGLFSQVNTRCRQVDTRWLSQKACFAV</sequence>
<feature type="coiled-coil region" evidence="1">
    <location>
        <begin position="575"/>
        <end position="602"/>
    </location>
</feature>
<keyword evidence="4" id="KW-1185">Reference proteome</keyword>